<keyword evidence="1" id="KW-0472">Membrane</keyword>
<dbReference type="RefSeq" id="WP_099647409.1">
    <property type="nucleotide sequence ID" value="NZ_KZ319300.1"/>
</dbReference>
<accession>A0A2G1VNS6</accession>
<organism evidence="2 3">
    <name type="scientific">Leeuwenhoekiella nanhaiensis</name>
    <dbReference type="NCBI Taxonomy" id="1655491"/>
    <lineage>
        <taxon>Bacteria</taxon>
        <taxon>Pseudomonadati</taxon>
        <taxon>Bacteroidota</taxon>
        <taxon>Flavobacteriia</taxon>
        <taxon>Flavobacteriales</taxon>
        <taxon>Flavobacteriaceae</taxon>
        <taxon>Leeuwenhoekiella</taxon>
    </lineage>
</organism>
<comment type="caution">
    <text evidence="2">The sequence shown here is derived from an EMBL/GenBank/DDBJ whole genome shotgun (WGS) entry which is preliminary data.</text>
</comment>
<keyword evidence="1" id="KW-1133">Transmembrane helix</keyword>
<keyword evidence="3" id="KW-1185">Reference proteome</keyword>
<proteinExistence type="predicted"/>
<dbReference type="InterPro" id="IPR011042">
    <property type="entry name" value="6-blade_b-propeller_TolB-like"/>
</dbReference>
<dbReference type="Gene3D" id="2.120.10.30">
    <property type="entry name" value="TolB, C-terminal domain"/>
    <property type="match status" value="1"/>
</dbReference>
<sequence>MKYLSLYIILGVMLIAGALSFFFYKKSMREEQEILAKATYTIQNRWEFPQILGEVSGIAWVNDSILACIQDEEGVIYNFNLNTSEITHDIRFGTDADYEAIALNGKQAFVMRSDGLIFEIDDFTLDTVDVSPFDTPFKAENNMESLAYNPKTNLLVTVPKDRGLKKDRYKGLYAISPETRTMGETPLFNLDMKTKTLDSIQKKNAEDNFFPSDLAIHPKTGEYYLVDGRNLKLLILSQSGQVEALHNLNRYHFEQPEGIAFSPDGRLFIANEAAGGVATLLEITLEE</sequence>
<dbReference type="EMBL" id="NQXA01000019">
    <property type="protein sequence ID" value="PHQ28129.1"/>
    <property type="molecule type" value="Genomic_DNA"/>
</dbReference>
<evidence type="ECO:0008006" key="4">
    <source>
        <dbReference type="Google" id="ProtNLM"/>
    </source>
</evidence>
<evidence type="ECO:0000313" key="2">
    <source>
        <dbReference type="EMBL" id="PHQ28129.1"/>
    </source>
</evidence>
<keyword evidence="1" id="KW-0812">Transmembrane</keyword>
<reference evidence="2 3" key="1">
    <citation type="submission" date="2017-08" db="EMBL/GenBank/DDBJ databases">
        <title>The whole genome shortgun sequences of strain Leeuwenhoekiella nanhaiensis G18 from the South China Sea.</title>
        <authorList>
            <person name="Liu Q."/>
        </authorList>
    </citation>
    <scope>NUCLEOTIDE SEQUENCE [LARGE SCALE GENOMIC DNA]</scope>
    <source>
        <strain evidence="2 3">G18</strain>
    </source>
</reference>
<evidence type="ECO:0000256" key="1">
    <source>
        <dbReference type="SAM" id="Phobius"/>
    </source>
</evidence>
<dbReference type="SUPFAM" id="SSF101898">
    <property type="entry name" value="NHL repeat"/>
    <property type="match status" value="1"/>
</dbReference>
<evidence type="ECO:0000313" key="3">
    <source>
        <dbReference type="Proteomes" id="UP000229433"/>
    </source>
</evidence>
<feature type="transmembrane region" description="Helical" evidence="1">
    <location>
        <begin position="6"/>
        <end position="24"/>
    </location>
</feature>
<dbReference type="OrthoDB" id="5292493at2"/>
<name>A0A2G1VNS6_9FLAO</name>
<protein>
    <recommendedName>
        <fullName evidence="4">SdiA-regulated family protein</fullName>
    </recommendedName>
</protein>
<dbReference type="AlphaFoldDB" id="A0A2G1VNS6"/>
<gene>
    <name evidence="2" type="ORF">CJ305_16495</name>
</gene>
<dbReference type="Proteomes" id="UP000229433">
    <property type="component" value="Unassembled WGS sequence"/>
</dbReference>